<comment type="caution">
    <text evidence="1">The sequence shown here is derived from an EMBL/GenBank/DDBJ whole genome shotgun (WGS) entry which is preliminary data.</text>
</comment>
<dbReference type="SUPFAM" id="SSF54001">
    <property type="entry name" value="Cysteine proteinases"/>
    <property type="match status" value="1"/>
</dbReference>
<dbReference type="eggNOG" id="COG5492">
    <property type="taxonomic scope" value="Bacteria"/>
</dbReference>
<dbReference type="EMBL" id="AEWX01000013">
    <property type="protein sequence ID" value="EGC20616.1"/>
    <property type="molecule type" value="Genomic_DNA"/>
</dbReference>
<name>F0F5J7_9BACT</name>
<proteinExistence type="predicted"/>
<dbReference type="InterPro" id="IPR000200">
    <property type="entry name" value="Peptidase_C10"/>
</dbReference>
<dbReference type="InterPro" id="IPR032675">
    <property type="entry name" value="LRR_dom_sf"/>
</dbReference>
<dbReference type="AlphaFoldDB" id="F0F5J7"/>
<evidence type="ECO:0000313" key="1">
    <source>
        <dbReference type="EMBL" id="EGC20616.1"/>
    </source>
</evidence>
<dbReference type="Proteomes" id="UP000005697">
    <property type="component" value="Unassembled WGS sequence"/>
</dbReference>
<dbReference type="Pfam" id="PF13306">
    <property type="entry name" value="LRR_5"/>
    <property type="match status" value="2"/>
</dbReference>
<dbReference type="Gene3D" id="3.40.50.12480">
    <property type="match status" value="1"/>
</dbReference>
<dbReference type="InterPro" id="IPR044934">
    <property type="entry name" value="Streptopain_sf"/>
</dbReference>
<protein>
    <recommendedName>
        <fullName evidence="3">Peptidase C10 family</fullName>
    </recommendedName>
</protein>
<dbReference type="Pfam" id="PF01640">
    <property type="entry name" value="Peptidase_C10"/>
    <property type="match status" value="1"/>
</dbReference>
<sequence length="573" mass="62810">MRTIYYPQYDTNGTPVFVDFSKEVFDWDNMLPTCGSSKDAAKGMASGTGQQQYAVAQLMRDLGVAVDMNYGEEASGTNHGSAATGLQNYFGLNNVKKVDRKAYTEQAWMDIIYRQLNDGQPVVYGGLDATAGGYSFVLDGYDKEGKVHVNWGWYGEDNGYFVIADLDPYHNGKSYQFNSAQDMIINIKPEAATKRLSARVLPAEAGTLASQIDMDKKYGYDTLKVSGSISGTDIGLIREMAGRGRDGQFTDGRLHVLDLEDAVIVSGGEPYLHADGKDYKVSDDELPERMFYGCSFLSITLPDGIKTFGDGVLAMCNGLDSVKIHTGDHQDFIIENGIVYNRKKDEVISVLPNAMGNLSLPKGMFRLHDYALAGCYHIKSVKLPSTLQHIGREAFNSCMSLNMTKLYSKTVPVLDGPGVFTGIDTHTLKIYVPRGSKSRYTAAGQWKELSSSSYVEFGTTIKARNATREIGQDNPEFSYQVIGDYVKGKAELKCDAAKDSPAGKYVIRCLPGTITEEGVEYVDGWLLVTPSAGIDTVQTGVQDGGAGYTLNGTRCPENYHGIVLRKEKKEARK</sequence>
<reference evidence="1 2" key="1">
    <citation type="submission" date="2011-01" db="EMBL/GenBank/DDBJ databases">
        <authorList>
            <person name="Muzny D."/>
            <person name="Qin X."/>
            <person name="Deng J."/>
            <person name="Jiang H."/>
            <person name="Liu Y."/>
            <person name="Qu J."/>
            <person name="Song X.-Z."/>
            <person name="Zhang L."/>
            <person name="Thornton R."/>
            <person name="Coyle M."/>
            <person name="Francisco L."/>
            <person name="Jackson L."/>
            <person name="Javaid M."/>
            <person name="Korchina V."/>
            <person name="Kovar C."/>
            <person name="Mata R."/>
            <person name="Mathew T."/>
            <person name="Ngo R."/>
            <person name="Nguyen L."/>
            <person name="Nguyen N."/>
            <person name="Okwuonu G."/>
            <person name="Ongeri F."/>
            <person name="Pham C."/>
            <person name="Simmons D."/>
            <person name="Wilczek-Boney K."/>
            <person name="Hale W."/>
            <person name="Jakkamsetti A."/>
            <person name="Pham P."/>
            <person name="Ruth R."/>
            <person name="San Lucas F."/>
            <person name="Warren J."/>
            <person name="Zhang J."/>
            <person name="Zhao Z."/>
            <person name="Zhou C."/>
            <person name="Zhu D."/>
            <person name="Lee S."/>
            <person name="Bess C."/>
            <person name="Blankenburg K."/>
            <person name="Forbes L."/>
            <person name="Fu Q."/>
            <person name="Gubbala S."/>
            <person name="Hirani K."/>
            <person name="Jayaseelan J.C."/>
            <person name="Lara F."/>
            <person name="Munidasa M."/>
            <person name="Palculict T."/>
            <person name="Patil S."/>
            <person name="Pu L.-L."/>
            <person name="Saada N."/>
            <person name="Tang L."/>
            <person name="Weissenberger G."/>
            <person name="Zhu Y."/>
            <person name="Hemphill L."/>
            <person name="Shang Y."/>
            <person name="Youmans B."/>
            <person name="Ayvaz T."/>
            <person name="Ross M."/>
            <person name="Santibanez J."/>
            <person name="Aqrawi P."/>
            <person name="Gross S."/>
            <person name="Joshi V."/>
            <person name="Fowler G."/>
            <person name="Nazareth L."/>
            <person name="Reid J."/>
            <person name="Worley K."/>
            <person name="Petrosino J."/>
            <person name="Highlander S."/>
            <person name="Gibbs R."/>
        </authorList>
    </citation>
    <scope>NUCLEOTIDE SEQUENCE [LARGE SCALE GENOMIC DNA]</scope>
    <source>
        <strain evidence="1 2">DSM 16608</strain>
    </source>
</reference>
<dbReference type="InterPro" id="IPR038765">
    <property type="entry name" value="Papain-like_cys_pep_sf"/>
</dbReference>
<dbReference type="InterPro" id="IPR026906">
    <property type="entry name" value="LRR_5"/>
</dbReference>
<dbReference type="HOGENOM" id="CLU_475558_0_0_10"/>
<gene>
    <name evidence="1" type="ORF">HMPREF9141_0863</name>
</gene>
<dbReference type="Gene3D" id="3.80.10.10">
    <property type="entry name" value="Ribonuclease Inhibitor"/>
    <property type="match status" value="1"/>
</dbReference>
<evidence type="ECO:0000313" key="2">
    <source>
        <dbReference type="Proteomes" id="UP000005697"/>
    </source>
</evidence>
<organism evidence="1 2">
    <name type="scientific">Prevotella multiformis DSM 16608</name>
    <dbReference type="NCBI Taxonomy" id="888743"/>
    <lineage>
        <taxon>Bacteria</taxon>
        <taxon>Pseudomonadati</taxon>
        <taxon>Bacteroidota</taxon>
        <taxon>Bacteroidia</taxon>
        <taxon>Bacteroidales</taxon>
        <taxon>Prevotellaceae</taxon>
        <taxon>Prevotella</taxon>
    </lineage>
</organism>
<dbReference type="STRING" id="888743.HMPREF9141_0863"/>
<dbReference type="PRINTS" id="PR00797">
    <property type="entry name" value="STREPTOPAIN"/>
</dbReference>
<dbReference type="Gene3D" id="3.90.70.50">
    <property type="entry name" value="Peptidase C10, streptopain"/>
    <property type="match status" value="1"/>
</dbReference>
<evidence type="ECO:0008006" key="3">
    <source>
        <dbReference type="Google" id="ProtNLM"/>
    </source>
</evidence>
<dbReference type="GO" id="GO:0008234">
    <property type="term" value="F:cysteine-type peptidase activity"/>
    <property type="evidence" value="ECO:0007669"/>
    <property type="project" value="InterPro"/>
</dbReference>
<dbReference type="GO" id="GO:0006508">
    <property type="term" value="P:proteolysis"/>
    <property type="evidence" value="ECO:0007669"/>
    <property type="project" value="InterPro"/>
</dbReference>
<keyword evidence="2" id="KW-1185">Reference proteome</keyword>
<accession>F0F5J7</accession>